<comment type="caution">
    <text evidence="2">The sequence shown here is derived from an EMBL/GenBank/DDBJ whole genome shotgun (WGS) entry which is preliminary data.</text>
</comment>
<dbReference type="SUPFAM" id="SSF50998">
    <property type="entry name" value="Quinoprotein alcohol dehydrogenase-like"/>
    <property type="match status" value="1"/>
</dbReference>
<dbReference type="AlphaFoldDB" id="A0A6M1S4C2"/>
<dbReference type="PANTHER" id="PTHR19879:SF9">
    <property type="entry name" value="TRANSCRIPTION INITIATION FACTOR TFIID SUBUNIT 5"/>
    <property type="match status" value="1"/>
</dbReference>
<gene>
    <name evidence="2" type="ORF">G4L39_12155</name>
</gene>
<keyword evidence="3" id="KW-1185">Reference proteome</keyword>
<feature type="domain" description="Pyrrolo-quinoline quinone repeat" evidence="1">
    <location>
        <begin position="236"/>
        <end position="320"/>
    </location>
</feature>
<dbReference type="PANTHER" id="PTHR19879">
    <property type="entry name" value="TRANSCRIPTION INITIATION FACTOR TFIID"/>
    <property type="match status" value="1"/>
</dbReference>
<dbReference type="InterPro" id="IPR015943">
    <property type="entry name" value="WD40/YVTN_repeat-like_dom_sf"/>
</dbReference>
<proteinExistence type="predicted"/>
<dbReference type="Proteomes" id="UP000477311">
    <property type="component" value="Unassembled WGS sequence"/>
</dbReference>
<reference evidence="2 3" key="1">
    <citation type="submission" date="2020-02" db="EMBL/GenBank/DDBJ databases">
        <title>Draft genome sequence of Limisphaera ngatamarikiensis NGM72.4T, a thermophilic Verrucomicrobia grouped in subdivision 3.</title>
        <authorList>
            <person name="Carere C.R."/>
            <person name="Steen J."/>
            <person name="Hugenholtz P."/>
            <person name="Stott M.B."/>
        </authorList>
    </citation>
    <scope>NUCLEOTIDE SEQUENCE [LARGE SCALE GENOMIC DNA]</scope>
    <source>
        <strain evidence="2 3">NGM72.4</strain>
    </source>
</reference>
<name>A0A6M1S4C2_9BACT</name>
<dbReference type="Pfam" id="PF13360">
    <property type="entry name" value="PQQ_2"/>
    <property type="match status" value="1"/>
</dbReference>
<protein>
    <submittedName>
        <fullName evidence="2">WD40 repeat domain-containing protein</fullName>
    </submittedName>
</protein>
<dbReference type="EMBL" id="JAAKYA010000082">
    <property type="protein sequence ID" value="NGO40140.1"/>
    <property type="molecule type" value="Genomic_DNA"/>
</dbReference>
<evidence type="ECO:0000313" key="3">
    <source>
        <dbReference type="Proteomes" id="UP000477311"/>
    </source>
</evidence>
<organism evidence="2 3">
    <name type="scientific">Limisphaera ngatamarikiensis</name>
    <dbReference type="NCBI Taxonomy" id="1324935"/>
    <lineage>
        <taxon>Bacteria</taxon>
        <taxon>Pseudomonadati</taxon>
        <taxon>Verrucomicrobiota</taxon>
        <taxon>Verrucomicrobiia</taxon>
        <taxon>Limisphaerales</taxon>
        <taxon>Limisphaeraceae</taxon>
        <taxon>Limisphaera</taxon>
    </lineage>
</organism>
<dbReference type="Gene3D" id="2.130.10.10">
    <property type="entry name" value="YVTN repeat-like/Quinoprotein amine dehydrogenase"/>
    <property type="match status" value="2"/>
</dbReference>
<evidence type="ECO:0000259" key="1">
    <source>
        <dbReference type="Pfam" id="PF13360"/>
    </source>
</evidence>
<sequence>MVTRSNQLVVVSLDSGAEVLRTDAWQLEKPLLSPGGEFVVLGIGYPYLPPDGFPYSLRVLRLADGGVLEPKWLADERRFVPVGFVGNSDFVALSGPGGTMQSVARFRIGQHLPVWEQNLEVWLAAVSPSGQRLIGIRDRQPFVVDLSDGRIEAEWTSLGTNVDAVAWSPRGDQVAFAMRDRFVEIRNASDGELVRRLGPWPQGGLASGVAWSPDGRFLLVSTLEQLWCWDLSSDDPPRGFYRLTGTGPIASDGPGSRVVVSDSFNGLFAFDGATGEELWHRAAPARFIKDALAVSPGGDRVALGFDDGTCELWRADDGTLQTTVRLFGPGSVVGSQDLRIMIMSWSEDGQWFVAANERRLLKVFDASWAVAAQAEITGLVSAGFDPAGDRLIVGLTDKTRRVLSRATLETRFTLPPGLSVGWRRGSGEYIMLATGDVGSELMFWRWEDGTLLDRRSLPVDPQTAYLSPDGRLLLVKERNGLLTVWEIDTGRCVLRLGGKLAAPLARILVHGERGEMTVLRTDRVVMRLPVPWVLQVRRDGGEVWLDPIGLAGRFQLETRTGWDAPWEPWGGAFTGTVRLSADEAACRWIRARWLGAGE</sequence>
<dbReference type="InterPro" id="IPR002372">
    <property type="entry name" value="PQQ_rpt_dom"/>
</dbReference>
<dbReference type="InterPro" id="IPR011047">
    <property type="entry name" value="Quinoprotein_ADH-like_sf"/>
</dbReference>
<evidence type="ECO:0000313" key="2">
    <source>
        <dbReference type="EMBL" id="NGO40140.1"/>
    </source>
</evidence>
<accession>A0A6M1S4C2</accession>